<dbReference type="AlphaFoldDB" id="A0A956LZI3"/>
<comment type="caution">
    <text evidence="1">The sequence shown here is derived from an EMBL/GenBank/DDBJ whole genome shotgun (WGS) entry which is preliminary data.</text>
</comment>
<dbReference type="InterPro" id="IPR038537">
    <property type="entry name" value="TatT_sf"/>
</dbReference>
<reference evidence="1" key="2">
    <citation type="journal article" date="2021" name="Microbiome">
        <title>Successional dynamics and alternative stable states in a saline activated sludge microbial community over 9 years.</title>
        <authorList>
            <person name="Wang Y."/>
            <person name="Ye J."/>
            <person name="Ju F."/>
            <person name="Liu L."/>
            <person name="Boyd J.A."/>
            <person name="Deng Y."/>
            <person name="Parks D.H."/>
            <person name="Jiang X."/>
            <person name="Yin X."/>
            <person name="Woodcroft B.J."/>
            <person name="Tyson G.W."/>
            <person name="Hugenholtz P."/>
            <person name="Polz M.F."/>
            <person name="Zhang T."/>
        </authorList>
    </citation>
    <scope>NUCLEOTIDE SEQUENCE</scope>
    <source>
        <strain evidence="1">HKST-UBA01</strain>
    </source>
</reference>
<reference evidence="1" key="1">
    <citation type="submission" date="2020-04" db="EMBL/GenBank/DDBJ databases">
        <authorList>
            <person name="Zhang T."/>
        </authorList>
    </citation>
    <scope>NUCLEOTIDE SEQUENCE</scope>
    <source>
        <strain evidence="1">HKST-UBA01</strain>
    </source>
</reference>
<gene>
    <name evidence="1" type="ORF">KC729_11895</name>
</gene>
<proteinExistence type="predicted"/>
<dbReference type="Pfam" id="PF16811">
    <property type="entry name" value="TAtT"/>
    <property type="match status" value="1"/>
</dbReference>
<evidence type="ECO:0000313" key="2">
    <source>
        <dbReference type="Proteomes" id="UP000697710"/>
    </source>
</evidence>
<accession>A0A956LZI3</accession>
<evidence type="ECO:0000313" key="1">
    <source>
        <dbReference type="EMBL" id="MCA9728379.1"/>
    </source>
</evidence>
<protein>
    <recommendedName>
        <fullName evidence="3">TRAP transporter T-component</fullName>
    </recommendedName>
</protein>
<dbReference type="PROSITE" id="PS51257">
    <property type="entry name" value="PROKAR_LIPOPROTEIN"/>
    <property type="match status" value="1"/>
</dbReference>
<organism evidence="1 2">
    <name type="scientific">Eiseniibacteriota bacterium</name>
    <dbReference type="NCBI Taxonomy" id="2212470"/>
    <lineage>
        <taxon>Bacteria</taxon>
        <taxon>Candidatus Eiseniibacteriota</taxon>
    </lineage>
</organism>
<dbReference type="InterPro" id="IPR031823">
    <property type="entry name" value="TatT"/>
</dbReference>
<dbReference type="Proteomes" id="UP000697710">
    <property type="component" value="Unassembled WGS sequence"/>
</dbReference>
<sequence length="294" mass="33989">MGFDRRTLFAYPAFVLAMLVLTGCAVTRRVAVDSVTPILESTLEATFRDPDLDTVREGVPANLLLLRGMAEEYPEREDLRVLVGQAYFSFSMGFVEDIEPDRATLLYKEGWRLGREYLLTVDWFQKAEAEKPLPEAETLEAISEDDVPVLFWTLANWMRWVSLNLDDPAAVAMIPRIELYLSRIIELRGDYYEGLPYAMLASIQGFRPQMLGGKPEESKRNFQEAFRISGNRMLLFQVLYAQFYCRQVLDEECFDSTLNEVLAAPDDLFPDFRLWNEVAKDKARYLLEIRDELF</sequence>
<name>A0A956LZI3_UNCEI</name>
<evidence type="ECO:0008006" key="3">
    <source>
        <dbReference type="Google" id="ProtNLM"/>
    </source>
</evidence>
<dbReference type="EMBL" id="JAGQHR010000367">
    <property type="protein sequence ID" value="MCA9728379.1"/>
    <property type="molecule type" value="Genomic_DNA"/>
</dbReference>
<dbReference type="Gene3D" id="1.25.40.920">
    <property type="entry name" value="TRAP transporter T-component"/>
    <property type="match status" value="1"/>
</dbReference>